<dbReference type="Proteomes" id="UP000008281">
    <property type="component" value="Unassembled WGS sequence"/>
</dbReference>
<dbReference type="OrthoDB" id="10236871at2759"/>
<proteinExistence type="predicted"/>
<keyword evidence="3" id="KW-1185">Reference proteome</keyword>
<dbReference type="HOGENOM" id="CLU_1185989_0_0_1"/>
<reference evidence="2" key="1">
    <citation type="submission" date="2007-07" db="EMBL/GenBank/DDBJ databases">
        <title>PCAP assembly of the Caenorhabditis remanei genome.</title>
        <authorList>
            <consortium name="The Caenorhabditis remanei Sequencing Consortium"/>
            <person name="Wilson R.K."/>
        </authorList>
    </citation>
    <scope>NUCLEOTIDE SEQUENCE [LARGE SCALE GENOMIC DNA]</scope>
    <source>
        <strain evidence="2">PB4641</strain>
    </source>
</reference>
<gene>
    <name evidence="2" type="ORF">CRE_24817</name>
</gene>
<dbReference type="STRING" id="31234.E3NHN6"/>
<organism evidence="3">
    <name type="scientific">Caenorhabditis remanei</name>
    <name type="common">Caenorhabditis vulgaris</name>
    <dbReference type="NCBI Taxonomy" id="31234"/>
    <lineage>
        <taxon>Eukaryota</taxon>
        <taxon>Metazoa</taxon>
        <taxon>Ecdysozoa</taxon>
        <taxon>Nematoda</taxon>
        <taxon>Chromadorea</taxon>
        <taxon>Rhabditida</taxon>
        <taxon>Rhabditina</taxon>
        <taxon>Rhabditomorpha</taxon>
        <taxon>Rhabditoidea</taxon>
        <taxon>Rhabditidae</taxon>
        <taxon>Peloderinae</taxon>
        <taxon>Caenorhabditis</taxon>
    </lineage>
</organism>
<dbReference type="EMBL" id="DS268682">
    <property type="protein sequence ID" value="EFO98325.1"/>
    <property type="molecule type" value="Genomic_DNA"/>
</dbReference>
<evidence type="ECO:0000256" key="1">
    <source>
        <dbReference type="SAM" id="MobiDB-lite"/>
    </source>
</evidence>
<dbReference type="AlphaFoldDB" id="E3NHN6"/>
<dbReference type="InParanoid" id="E3NHN6"/>
<evidence type="ECO:0000313" key="2">
    <source>
        <dbReference type="EMBL" id="EFO98325.1"/>
    </source>
</evidence>
<dbReference type="eggNOG" id="ENOG502SGZY">
    <property type="taxonomic scope" value="Eukaryota"/>
</dbReference>
<feature type="region of interest" description="Disordered" evidence="1">
    <location>
        <begin position="99"/>
        <end position="187"/>
    </location>
</feature>
<accession>E3NHN6</accession>
<name>E3NHN6_CAERE</name>
<sequence length="234" mass="24126">MGVGECEDCDSSTLSKIFYSESLNRLSDISIFSGRREVRMSTAQQTNSKSDGPVHDRAVCIPMGPTLTLDSVIFAIECEIFETRAYMTEYSKCKLRDAAGTPADSSAAGTPANSSAAGTPADSSAAGTPDDSSAAGTPDDSSAVGTPDNSSAAGTPANSSAAGTPADSSAAGTPDDSSAAGTPADSSMTTIRSHFMMHRPKAKEDNKKSTISSNVEMLHIYMYACGGRPKTPRN</sequence>
<protein>
    <submittedName>
        <fullName evidence="2">Uncharacterized protein</fullName>
    </submittedName>
</protein>
<feature type="compositionally biased region" description="Polar residues" evidence="1">
    <location>
        <begin position="103"/>
        <end position="187"/>
    </location>
</feature>
<evidence type="ECO:0000313" key="3">
    <source>
        <dbReference type="Proteomes" id="UP000008281"/>
    </source>
</evidence>